<dbReference type="PANTHER" id="PTHR28066:SF1">
    <property type="entry name" value="SMALL RIBOSOMAL SUBUNIT PROTEIN MS37"/>
    <property type="match status" value="1"/>
</dbReference>
<evidence type="ECO:0008006" key="3">
    <source>
        <dbReference type="Google" id="ProtNLM"/>
    </source>
</evidence>
<dbReference type="PANTHER" id="PTHR28066">
    <property type="entry name" value="37S RIBOSOMAL PROTEIN MRP10, MITOCHONDRIAL"/>
    <property type="match status" value="1"/>
</dbReference>
<reference evidence="1" key="1">
    <citation type="journal article" date="2019" name="Beilstein J. Org. Chem.">
        <title>Nanangenines: drimane sesquiterpenoids as the dominant metabolite cohort of a novel Australian fungus, Aspergillus nanangensis.</title>
        <authorList>
            <person name="Lacey H.J."/>
            <person name="Gilchrist C.L.M."/>
            <person name="Crombie A."/>
            <person name="Kalaitzis J.A."/>
            <person name="Vuong D."/>
            <person name="Rutledge P.J."/>
            <person name="Turner P."/>
            <person name="Pitt J.I."/>
            <person name="Lacey E."/>
            <person name="Chooi Y.H."/>
            <person name="Piggott A.M."/>
        </authorList>
    </citation>
    <scope>NUCLEOTIDE SEQUENCE</scope>
    <source>
        <strain evidence="1">MST-FP2251</strain>
    </source>
</reference>
<name>A0AAD4CH89_ASPNN</name>
<dbReference type="EMBL" id="VCAU01000089">
    <property type="protein sequence ID" value="KAF9885768.1"/>
    <property type="molecule type" value="Genomic_DNA"/>
</dbReference>
<evidence type="ECO:0000313" key="2">
    <source>
        <dbReference type="Proteomes" id="UP001194746"/>
    </source>
</evidence>
<organism evidence="1 2">
    <name type="scientific">Aspergillus nanangensis</name>
    <dbReference type="NCBI Taxonomy" id="2582783"/>
    <lineage>
        <taxon>Eukaryota</taxon>
        <taxon>Fungi</taxon>
        <taxon>Dikarya</taxon>
        <taxon>Ascomycota</taxon>
        <taxon>Pezizomycotina</taxon>
        <taxon>Eurotiomycetes</taxon>
        <taxon>Eurotiomycetidae</taxon>
        <taxon>Eurotiales</taxon>
        <taxon>Aspergillaceae</taxon>
        <taxon>Aspergillus</taxon>
        <taxon>Aspergillus subgen. Circumdati</taxon>
    </lineage>
</organism>
<gene>
    <name evidence="1" type="ORF">FE257_012350</name>
</gene>
<sequence length="161" mass="17731">MSANHLRGQNCSCSLWRLRTTSDSAADNLCDLSGVTVVLFFPTAIGPQFLSQRTSPLPSTSANMPVKGATTRLNPIRLQTIPHLRIRRPNQHEQNPCVTVMSSMLSCWASAGYTAEGCAVLEQQLRQCMDAPSNKKNTINYHLTRMYPKVVGPKKKNSTIG</sequence>
<proteinExistence type="predicted"/>
<dbReference type="AlphaFoldDB" id="A0AAD4CH89"/>
<protein>
    <recommendedName>
        <fullName evidence="3">37S ribosomal protein mrp10, mitochondrial</fullName>
    </recommendedName>
</protein>
<dbReference type="GO" id="GO:0003735">
    <property type="term" value="F:structural constituent of ribosome"/>
    <property type="evidence" value="ECO:0007669"/>
    <property type="project" value="InterPro"/>
</dbReference>
<dbReference type="Proteomes" id="UP001194746">
    <property type="component" value="Unassembled WGS sequence"/>
</dbReference>
<dbReference type="GO" id="GO:0032543">
    <property type="term" value="P:mitochondrial translation"/>
    <property type="evidence" value="ECO:0007669"/>
    <property type="project" value="InterPro"/>
</dbReference>
<reference evidence="1" key="2">
    <citation type="submission" date="2020-02" db="EMBL/GenBank/DDBJ databases">
        <authorList>
            <person name="Gilchrist C.L.M."/>
            <person name="Chooi Y.-H."/>
        </authorList>
    </citation>
    <scope>NUCLEOTIDE SEQUENCE</scope>
    <source>
        <strain evidence="1">MST-FP2251</strain>
    </source>
</reference>
<dbReference type="InterPro" id="IPR017264">
    <property type="entry name" value="Ribosomal_mS37_fun"/>
</dbReference>
<accession>A0AAD4CH89</accession>
<keyword evidence="2" id="KW-1185">Reference proteome</keyword>
<evidence type="ECO:0000313" key="1">
    <source>
        <dbReference type="EMBL" id="KAF9885768.1"/>
    </source>
</evidence>
<comment type="caution">
    <text evidence="1">The sequence shown here is derived from an EMBL/GenBank/DDBJ whole genome shotgun (WGS) entry which is preliminary data.</text>
</comment>
<dbReference type="GO" id="GO:0005763">
    <property type="term" value="C:mitochondrial small ribosomal subunit"/>
    <property type="evidence" value="ECO:0007669"/>
    <property type="project" value="TreeGrafter"/>
</dbReference>